<dbReference type="CDD" id="cd00117">
    <property type="entry name" value="TFP"/>
    <property type="match status" value="1"/>
</dbReference>
<evidence type="ECO:0000313" key="3">
    <source>
        <dbReference type="Proteomes" id="UP001209878"/>
    </source>
</evidence>
<organism evidence="2 3">
    <name type="scientific">Ridgeia piscesae</name>
    <name type="common">Tubeworm</name>
    <dbReference type="NCBI Taxonomy" id="27915"/>
    <lineage>
        <taxon>Eukaryota</taxon>
        <taxon>Metazoa</taxon>
        <taxon>Spiralia</taxon>
        <taxon>Lophotrochozoa</taxon>
        <taxon>Annelida</taxon>
        <taxon>Polychaeta</taxon>
        <taxon>Sedentaria</taxon>
        <taxon>Canalipalpata</taxon>
        <taxon>Sabellida</taxon>
        <taxon>Siboglinidae</taxon>
        <taxon>Ridgeia</taxon>
    </lineage>
</organism>
<dbReference type="EMBL" id="JAODUO010001298">
    <property type="protein sequence ID" value="KAK2166909.1"/>
    <property type="molecule type" value="Genomic_DNA"/>
</dbReference>
<dbReference type="SUPFAM" id="SSF57302">
    <property type="entry name" value="Snake toxin-like"/>
    <property type="match status" value="1"/>
</dbReference>
<dbReference type="InterPro" id="IPR045860">
    <property type="entry name" value="Snake_toxin-like_sf"/>
</dbReference>
<name>A0AAD9K8F1_RIDPI</name>
<evidence type="ECO:0000313" key="2">
    <source>
        <dbReference type="EMBL" id="KAK2166909.1"/>
    </source>
</evidence>
<proteinExistence type="predicted"/>
<evidence type="ECO:0000256" key="1">
    <source>
        <dbReference type="SAM" id="MobiDB-lite"/>
    </source>
</evidence>
<dbReference type="AlphaFoldDB" id="A0AAD9K8F1"/>
<sequence length="275" mass="31107">MQCYTCRGAASNEVDANVRCLAASNLEDCDHFYEYYDLVETDQAPAPPEYEFPEYGPDTDPDPGDHDTGVRVAARETPKRHRRVRAANAVSATNASVNGAAADDKYEYEYYDSDTSKVATGTTMTSLSARKTTNLPKMVKVKEPEHYCYSTTTKTAWESYVVEKGCMRIKYCHDRQAARSEWSKPWNFCCKRSRCNAKLVEDEPQRVFGMGCRRTEDCVQGHNNRPVCSNYFKSCPHISTVRPQTTSNPLLTSPRYDLKLLQVLSSHLHGTTSNY</sequence>
<keyword evidence="3" id="KW-1185">Reference proteome</keyword>
<accession>A0AAD9K8F1</accession>
<feature type="non-terminal residue" evidence="2">
    <location>
        <position position="275"/>
    </location>
</feature>
<feature type="region of interest" description="Disordered" evidence="1">
    <location>
        <begin position="44"/>
        <end position="66"/>
    </location>
</feature>
<reference evidence="2" key="1">
    <citation type="journal article" date="2023" name="Mol. Biol. Evol.">
        <title>Third-Generation Sequencing Reveals the Adaptive Role of the Epigenome in Three Deep-Sea Polychaetes.</title>
        <authorList>
            <person name="Perez M."/>
            <person name="Aroh O."/>
            <person name="Sun Y."/>
            <person name="Lan Y."/>
            <person name="Juniper S.K."/>
            <person name="Young C.R."/>
            <person name="Angers B."/>
            <person name="Qian P.Y."/>
        </authorList>
    </citation>
    <scope>NUCLEOTIDE SEQUENCE</scope>
    <source>
        <strain evidence="2">R07B-5</strain>
    </source>
</reference>
<dbReference type="Proteomes" id="UP001209878">
    <property type="component" value="Unassembled WGS sequence"/>
</dbReference>
<protein>
    <submittedName>
        <fullName evidence="2">Uncharacterized protein</fullName>
    </submittedName>
</protein>
<gene>
    <name evidence="2" type="ORF">NP493_1300g00022</name>
</gene>
<comment type="caution">
    <text evidence="2">The sequence shown here is derived from an EMBL/GenBank/DDBJ whole genome shotgun (WGS) entry which is preliminary data.</text>
</comment>